<evidence type="ECO:0000256" key="1">
    <source>
        <dbReference type="SAM" id="MobiDB-lite"/>
    </source>
</evidence>
<feature type="compositionally biased region" description="Basic and acidic residues" evidence="1">
    <location>
        <begin position="1059"/>
        <end position="1073"/>
    </location>
</feature>
<feature type="region of interest" description="Disordered" evidence="1">
    <location>
        <begin position="330"/>
        <end position="481"/>
    </location>
</feature>
<reference evidence="2" key="2">
    <citation type="submission" date="2023-06" db="EMBL/GenBank/DDBJ databases">
        <authorList>
            <consortium name="Lawrence Berkeley National Laboratory"/>
            <person name="Haridas S."/>
            <person name="Hensen N."/>
            <person name="Bonometti L."/>
            <person name="Westerberg I."/>
            <person name="Brannstrom I.O."/>
            <person name="Guillou S."/>
            <person name="Cros-Aarteil S."/>
            <person name="Calhoun S."/>
            <person name="Kuo A."/>
            <person name="Mondo S."/>
            <person name="Pangilinan J."/>
            <person name="Riley R."/>
            <person name="Labutti K."/>
            <person name="Andreopoulos B."/>
            <person name="Lipzen A."/>
            <person name="Chen C."/>
            <person name="Yanf M."/>
            <person name="Daum C."/>
            <person name="Ng V."/>
            <person name="Clum A."/>
            <person name="Steindorff A."/>
            <person name="Ohm R."/>
            <person name="Martin F."/>
            <person name="Silar P."/>
            <person name="Natvig D."/>
            <person name="Lalanne C."/>
            <person name="Gautier V."/>
            <person name="Ament-Velasquez S.L."/>
            <person name="Kruys A."/>
            <person name="Hutchinson M.I."/>
            <person name="Powell A.J."/>
            <person name="Barry K."/>
            <person name="Miller A.N."/>
            <person name="Grigoriev I.V."/>
            <person name="Debuchy R."/>
            <person name="Gladieux P."/>
            <person name="Thoren M.H."/>
            <person name="Johannesson H."/>
        </authorList>
    </citation>
    <scope>NUCLEOTIDE SEQUENCE</scope>
    <source>
        <strain evidence="2">CBS 958.72</strain>
    </source>
</reference>
<feature type="region of interest" description="Disordered" evidence="1">
    <location>
        <begin position="702"/>
        <end position="830"/>
    </location>
</feature>
<feature type="compositionally biased region" description="Low complexity" evidence="1">
    <location>
        <begin position="345"/>
        <end position="361"/>
    </location>
</feature>
<reference evidence="2" key="1">
    <citation type="journal article" date="2023" name="Mol. Phylogenet. Evol.">
        <title>Genome-scale phylogeny and comparative genomics of the fungal order Sordariales.</title>
        <authorList>
            <person name="Hensen N."/>
            <person name="Bonometti L."/>
            <person name="Westerberg I."/>
            <person name="Brannstrom I.O."/>
            <person name="Guillou S."/>
            <person name="Cros-Aarteil S."/>
            <person name="Calhoun S."/>
            <person name="Haridas S."/>
            <person name="Kuo A."/>
            <person name="Mondo S."/>
            <person name="Pangilinan J."/>
            <person name="Riley R."/>
            <person name="LaButti K."/>
            <person name="Andreopoulos B."/>
            <person name="Lipzen A."/>
            <person name="Chen C."/>
            <person name="Yan M."/>
            <person name="Daum C."/>
            <person name="Ng V."/>
            <person name="Clum A."/>
            <person name="Steindorff A."/>
            <person name="Ohm R.A."/>
            <person name="Martin F."/>
            <person name="Silar P."/>
            <person name="Natvig D.O."/>
            <person name="Lalanne C."/>
            <person name="Gautier V."/>
            <person name="Ament-Velasquez S.L."/>
            <person name="Kruys A."/>
            <person name="Hutchinson M.I."/>
            <person name="Powell A.J."/>
            <person name="Barry K."/>
            <person name="Miller A.N."/>
            <person name="Grigoriev I.V."/>
            <person name="Debuchy R."/>
            <person name="Gladieux P."/>
            <person name="Hiltunen Thoren M."/>
            <person name="Johannesson H."/>
        </authorList>
    </citation>
    <scope>NUCLEOTIDE SEQUENCE</scope>
    <source>
        <strain evidence="2">CBS 958.72</strain>
    </source>
</reference>
<comment type="caution">
    <text evidence="2">The sequence shown here is derived from an EMBL/GenBank/DDBJ whole genome shotgun (WGS) entry which is preliminary data.</text>
</comment>
<feature type="compositionally biased region" description="Basic and acidic residues" evidence="1">
    <location>
        <begin position="444"/>
        <end position="463"/>
    </location>
</feature>
<gene>
    <name evidence="2" type="ORF">B0T24DRAFT_591263</name>
</gene>
<keyword evidence="3" id="KW-1185">Reference proteome</keyword>
<evidence type="ECO:0000313" key="3">
    <source>
        <dbReference type="Proteomes" id="UP001287356"/>
    </source>
</evidence>
<feature type="compositionally biased region" description="Polar residues" evidence="1">
    <location>
        <begin position="812"/>
        <end position="825"/>
    </location>
</feature>
<feature type="region of interest" description="Disordered" evidence="1">
    <location>
        <begin position="1053"/>
        <end position="1111"/>
    </location>
</feature>
<feature type="region of interest" description="Disordered" evidence="1">
    <location>
        <begin position="552"/>
        <end position="578"/>
    </location>
</feature>
<protein>
    <submittedName>
        <fullName evidence="2">Uncharacterized protein</fullName>
    </submittedName>
</protein>
<evidence type="ECO:0000313" key="2">
    <source>
        <dbReference type="EMBL" id="KAK3375549.1"/>
    </source>
</evidence>
<sequence length="1111" mass="120640">MPRVDDLFLDGSGKAARLRHAAWQEVLPNELPGGRDMSGLRHMLLVSRHIFSFAVERGPVVTLSDGFGVNSANLVRLILGHEITNPLLGLAWADVLDQHGAISAVSEDQFRLAIFDYVAGDVSLPPDLDFEGIIESAAMKRSLWTIPHFQLYQHWEREPGGNWNKVLNNSTSSLVEWDGLSQDGDLGKHIRSVFGMRPTNPTTDAMKFYNGFVGDNFPHLIRVKYQPGEVIRRLPQAKIQTFSLVGRVLQGNITNDTPPRKYVLIAAVHLPDEPTGKDTVRLFMPAGEAPPNNALYMDDDILEIWLRSFSEPTYLYYWMEAALHNSPPAPVAAPPVDQPGLSHEASTASAIPPSSSMSASPLDQPEISATGAIPPSQSMSAPPLDQPGSSHEDPTAGAIPPSNSMSVPPMRPHIDQPGIPHGASAADAINPSRSNMTATLGHAADTEHEDGNSDTDIEPKEYQDGTLPDGDQEDSGGEGYVDVGVFVTGSAFTAINGSTAKSAVPLSAQVSSLRVGEGAIYAADGNEDTEMYDSNDSGEVCDETFHGYLSSTDYDNVGNGEEDMGYEENMGDEEGDFEDTYMSDEANVAEDNNQEESQLAETQLLEESNLAANHHEMFGGKVNIAAQNIQPGNVEKDIRHAEDHVQFDQHNEVVDSDNLSADENGSAWDKQFDAAVHGNSNLEEQVGTSQPIEVANDGISVENITNGELNPDAPEEETQLGAAEKSIPDSQENVKSDQPGEAVDNEIIVDDVQDGGDDVDPNLMISVEPTDEPADELDTDNVPSGQGNAPENSPPLSNQPDEIVVSAADGESNASMPPEHTSQNVAKEPEENIRDEYFSDLSYTPSPDPSAREVYIWGEPLVFDRDAFEMSLTAEEPAVSAFEKARLANAKVDGRKRLTKKEKATKAMKAELAKKKAAAHEAAQLAEGITRPLKKSLKRAYEGKDIRRKVMRGASGEAGSRGIPLTDDDVETYENGLLHKSEVITELTIDVRRANVSVPQSFGERFTVKYNSDIFFAQGGRNRGLDIISRLETQPTGRNRSYQFFVRPTPVAEDYFEPDGTRRRNEIRSRGGRSDGVPGGDPNRDYRRSPGTDNGSRGNTDEGGDSVMSDV</sequence>
<dbReference type="Proteomes" id="UP001287356">
    <property type="component" value="Unassembled WGS sequence"/>
</dbReference>
<organism evidence="2 3">
    <name type="scientific">Lasiosphaeria ovina</name>
    <dbReference type="NCBI Taxonomy" id="92902"/>
    <lineage>
        <taxon>Eukaryota</taxon>
        <taxon>Fungi</taxon>
        <taxon>Dikarya</taxon>
        <taxon>Ascomycota</taxon>
        <taxon>Pezizomycotina</taxon>
        <taxon>Sordariomycetes</taxon>
        <taxon>Sordariomycetidae</taxon>
        <taxon>Sordariales</taxon>
        <taxon>Lasiosphaeriaceae</taxon>
        <taxon>Lasiosphaeria</taxon>
    </lineage>
</organism>
<dbReference type="AlphaFoldDB" id="A0AAE0KF68"/>
<proteinExistence type="predicted"/>
<feature type="compositionally biased region" description="Acidic residues" evidence="1">
    <location>
        <begin position="743"/>
        <end position="760"/>
    </location>
</feature>
<name>A0AAE0KF68_9PEZI</name>
<feature type="compositionally biased region" description="Polar residues" evidence="1">
    <location>
        <begin position="781"/>
        <end position="800"/>
    </location>
</feature>
<accession>A0AAE0KF68</accession>
<feature type="compositionally biased region" description="Acidic residues" evidence="1">
    <location>
        <begin position="769"/>
        <end position="779"/>
    </location>
</feature>
<dbReference type="EMBL" id="JAULSN010000003">
    <property type="protein sequence ID" value="KAK3375549.1"/>
    <property type="molecule type" value="Genomic_DNA"/>
</dbReference>
<feature type="compositionally biased region" description="Acidic residues" evidence="1">
    <location>
        <begin position="560"/>
        <end position="578"/>
    </location>
</feature>